<sequence length="41" mass="4737">MCLAQLRLPQLIFGQKRRIRELSALESKILNTLHGTKVCRT</sequence>
<protein>
    <submittedName>
        <fullName evidence="1">Uncharacterized protein</fullName>
    </submittedName>
</protein>
<dbReference type="AlphaFoldDB" id="C9LE83"/>
<comment type="caution">
    <text evidence="1">The sequence shown here is derived from an EMBL/GenBank/DDBJ whole genome shotgun (WGS) entry which is preliminary data.</text>
</comment>
<keyword evidence="2" id="KW-1185">Reference proteome</keyword>
<dbReference type="HOGENOM" id="CLU_3274747_0_0_10"/>
<dbReference type="Proteomes" id="UP000003460">
    <property type="component" value="Unassembled WGS sequence"/>
</dbReference>
<dbReference type="STRING" id="626522.GCWU000325_00508"/>
<dbReference type="EMBL" id="ACIJ02000013">
    <property type="protein sequence ID" value="EEX72566.1"/>
    <property type="molecule type" value="Genomic_DNA"/>
</dbReference>
<reference evidence="1" key="1">
    <citation type="submission" date="2009-09" db="EMBL/GenBank/DDBJ databases">
        <authorList>
            <person name="Weinstock G."/>
            <person name="Sodergren E."/>
            <person name="Clifton S."/>
            <person name="Fulton L."/>
            <person name="Fulton B."/>
            <person name="Courtney L."/>
            <person name="Fronick C."/>
            <person name="Harrison M."/>
            <person name="Strong C."/>
            <person name="Farmer C."/>
            <person name="Delahaunty K."/>
            <person name="Markovic C."/>
            <person name="Hall O."/>
            <person name="Minx P."/>
            <person name="Tomlinson C."/>
            <person name="Mitreva M."/>
            <person name="Nelson J."/>
            <person name="Hou S."/>
            <person name="Wollam A."/>
            <person name="Pepin K.H."/>
            <person name="Johnson M."/>
            <person name="Bhonagiri V."/>
            <person name="Nash W.E."/>
            <person name="Warren W."/>
            <person name="Chinwalla A."/>
            <person name="Mardis E.R."/>
            <person name="Wilson R.K."/>
        </authorList>
    </citation>
    <scope>NUCLEOTIDE SEQUENCE [LARGE SCALE GENOMIC DNA]</scope>
    <source>
        <strain evidence="1">ATCC 51259</strain>
    </source>
</reference>
<name>C9LE83_9BACT</name>
<gene>
    <name evidence="1" type="ORF">GCWU000325_00508</name>
</gene>
<proteinExistence type="predicted"/>
<organism evidence="1 2">
    <name type="scientific">Alloprevotella tannerae ATCC 51259</name>
    <dbReference type="NCBI Taxonomy" id="626522"/>
    <lineage>
        <taxon>Bacteria</taxon>
        <taxon>Pseudomonadati</taxon>
        <taxon>Bacteroidota</taxon>
        <taxon>Bacteroidia</taxon>
        <taxon>Bacteroidales</taxon>
        <taxon>Prevotellaceae</taxon>
        <taxon>Alloprevotella</taxon>
    </lineage>
</organism>
<evidence type="ECO:0000313" key="1">
    <source>
        <dbReference type="EMBL" id="EEX72566.1"/>
    </source>
</evidence>
<accession>C9LE83</accession>
<evidence type="ECO:0000313" key="2">
    <source>
        <dbReference type="Proteomes" id="UP000003460"/>
    </source>
</evidence>